<name>A9UTL2_MONBE</name>
<dbReference type="InterPro" id="IPR056180">
    <property type="entry name" value="ZPR1_jr_dom"/>
</dbReference>
<dbReference type="AlphaFoldDB" id="A9UTL2"/>
<keyword evidence="3" id="KW-1185">Reference proteome</keyword>
<proteinExistence type="predicted"/>
<dbReference type="Pfam" id="PF22794">
    <property type="entry name" value="jr-ZPR1"/>
    <property type="match status" value="1"/>
</dbReference>
<dbReference type="Proteomes" id="UP000001357">
    <property type="component" value="Unassembled WGS sequence"/>
</dbReference>
<gene>
    <name evidence="2" type="ORF">MONBRDRAFT_6354</name>
</gene>
<reference evidence="2 3" key="1">
    <citation type="journal article" date="2008" name="Nature">
        <title>The genome of the choanoflagellate Monosiga brevicollis and the origin of metazoans.</title>
        <authorList>
            <consortium name="JGI Sequencing"/>
            <person name="King N."/>
            <person name="Westbrook M.J."/>
            <person name="Young S.L."/>
            <person name="Kuo A."/>
            <person name="Abedin M."/>
            <person name="Chapman J."/>
            <person name="Fairclough S."/>
            <person name="Hellsten U."/>
            <person name="Isogai Y."/>
            <person name="Letunic I."/>
            <person name="Marr M."/>
            <person name="Pincus D."/>
            <person name="Putnam N."/>
            <person name="Rokas A."/>
            <person name="Wright K.J."/>
            <person name="Zuzow R."/>
            <person name="Dirks W."/>
            <person name="Good M."/>
            <person name="Goodstein D."/>
            <person name="Lemons D."/>
            <person name="Li W."/>
            <person name="Lyons J.B."/>
            <person name="Morris A."/>
            <person name="Nichols S."/>
            <person name="Richter D.J."/>
            <person name="Salamov A."/>
            <person name="Bork P."/>
            <person name="Lim W.A."/>
            <person name="Manning G."/>
            <person name="Miller W.T."/>
            <person name="McGinnis W."/>
            <person name="Shapiro H."/>
            <person name="Tjian R."/>
            <person name="Grigoriev I.V."/>
            <person name="Rokhsar D."/>
        </authorList>
    </citation>
    <scope>NUCLEOTIDE SEQUENCE [LARGE SCALE GENOMIC DNA]</scope>
    <source>
        <strain evidence="3">MX1 / ATCC 50154</strain>
    </source>
</reference>
<dbReference type="InParanoid" id="A9UTL2"/>
<feature type="domain" description="ZPR1 jelly-roll" evidence="1">
    <location>
        <begin position="150"/>
        <end position="228"/>
    </location>
</feature>
<dbReference type="KEGG" id="mbr:MONBRDRAFT_6354"/>
<dbReference type="InterPro" id="IPR042451">
    <property type="entry name" value="ZPR1_A/B_dom"/>
</dbReference>
<dbReference type="EMBL" id="CH991545">
    <property type="protein sequence ID" value="EDQ91264.1"/>
    <property type="molecule type" value="Genomic_DNA"/>
</dbReference>
<feature type="non-terminal residue" evidence="2">
    <location>
        <position position="243"/>
    </location>
</feature>
<organism evidence="2 3">
    <name type="scientific">Monosiga brevicollis</name>
    <name type="common">Choanoflagellate</name>
    <dbReference type="NCBI Taxonomy" id="81824"/>
    <lineage>
        <taxon>Eukaryota</taxon>
        <taxon>Choanoflagellata</taxon>
        <taxon>Craspedida</taxon>
        <taxon>Salpingoecidae</taxon>
        <taxon>Monosiga</taxon>
    </lineage>
</organism>
<accession>A9UTL2</accession>
<sequence>MVHVWVGHSYSVLGVTISSNTYGQTLFYQVNLGDTRDNTGCPTHGSSCSPQAQSWYATSNPFGVSDSPANFGAPCLRMSQASPGAVRVKYELDVLPKLLAALERPPAHSNLGTDPAHWFVSSMYIGIGSQGSVDQTMVIEEVDLVTASRAFSIPEIGLESAKTEQGGAAITVLELLQATKAEVTNSPAFQQLDQAEGMVKLMEFVQQLDEVIEGTMDATLVLEDTQDKMAFIEVRDYGFNEGL</sequence>
<evidence type="ECO:0000259" key="1">
    <source>
        <dbReference type="Pfam" id="PF22794"/>
    </source>
</evidence>
<evidence type="ECO:0000313" key="2">
    <source>
        <dbReference type="EMBL" id="EDQ91264.1"/>
    </source>
</evidence>
<dbReference type="GeneID" id="5889041"/>
<evidence type="ECO:0000313" key="3">
    <source>
        <dbReference type="Proteomes" id="UP000001357"/>
    </source>
</evidence>
<dbReference type="RefSeq" id="XP_001743686.1">
    <property type="nucleotide sequence ID" value="XM_001743634.1"/>
</dbReference>
<dbReference type="Gene3D" id="2.60.120.1040">
    <property type="entry name" value="ZPR1, A/B domain"/>
    <property type="match status" value="1"/>
</dbReference>
<protein>
    <recommendedName>
        <fullName evidence="1">ZPR1 jelly-roll domain-containing protein</fullName>
    </recommendedName>
</protein>